<evidence type="ECO:0000313" key="1">
    <source>
        <dbReference type="EMBL" id="GFH59048.1"/>
    </source>
</evidence>
<name>A0AAD3D734_9STRA</name>
<keyword evidence="2" id="KW-1185">Reference proteome</keyword>
<organism evidence="1 2">
    <name type="scientific">Chaetoceros tenuissimus</name>
    <dbReference type="NCBI Taxonomy" id="426638"/>
    <lineage>
        <taxon>Eukaryota</taxon>
        <taxon>Sar</taxon>
        <taxon>Stramenopiles</taxon>
        <taxon>Ochrophyta</taxon>
        <taxon>Bacillariophyta</taxon>
        <taxon>Coscinodiscophyceae</taxon>
        <taxon>Chaetocerotophycidae</taxon>
        <taxon>Chaetocerotales</taxon>
        <taxon>Chaetocerotaceae</taxon>
        <taxon>Chaetoceros</taxon>
    </lineage>
</organism>
<sequence length="263" mass="29816">MREDETLQEKALRVIHGFDTKNNSHVPAIISLVAYDRPSENAITDYIWPSETDNFLQSSSSDDWDEDEARLDLETEERQHREFLGDRDQFESSLEDLLELDQMKLEYNVNEIIDPAPSTTSPSPSLTEPIKITASSESPTNVIMYSDDEILVHGADIDPFEMDDVVKPISRPMLQVTYNTSFESSGRSLASTNTESDMSTVFSTTSTATMTPKLLQLKARKRRLERFLSEKSLELSRPKNRIPSPAFDFRDLILPSSIPANAY</sequence>
<dbReference type="Proteomes" id="UP001054902">
    <property type="component" value="Unassembled WGS sequence"/>
</dbReference>
<gene>
    <name evidence="1" type="ORF">CTEN210_15524</name>
</gene>
<protein>
    <submittedName>
        <fullName evidence="1">Uncharacterized protein</fullName>
    </submittedName>
</protein>
<evidence type="ECO:0000313" key="2">
    <source>
        <dbReference type="Proteomes" id="UP001054902"/>
    </source>
</evidence>
<accession>A0AAD3D734</accession>
<comment type="caution">
    <text evidence="1">The sequence shown here is derived from an EMBL/GenBank/DDBJ whole genome shotgun (WGS) entry which is preliminary data.</text>
</comment>
<reference evidence="1 2" key="1">
    <citation type="journal article" date="2021" name="Sci. Rep.">
        <title>The genome of the diatom Chaetoceros tenuissimus carries an ancient integrated fragment of an extant virus.</title>
        <authorList>
            <person name="Hongo Y."/>
            <person name="Kimura K."/>
            <person name="Takaki Y."/>
            <person name="Yoshida Y."/>
            <person name="Baba S."/>
            <person name="Kobayashi G."/>
            <person name="Nagasaki K."/>
            <person name="Hano T."/>
            <person name="Tomaru Y."/>
        </authorList>
    </citation>
    <scope>NUCLEOTIDE SEQUENCE [LARGE SCALE GENOMIC DNA]</scope>
    <source>
        <strain evidence="1 2">NIES-3715</strain>
    </source>
</reference>
<proteinExistence type="predicted"/>
<dbReference type="EMBL" id="BLLK01000062">
    <property type="protein sequence ID" value="GFH59048.1"/>
    <property type="molecule type" value="Genomic_DNA"/>
</dbReference>
<dbReference type="AlphaFoldDB" id="A0AAD3D734"/>